<dbReference type="Gene3D" id="1.20.1070.10">
    <property type="entry name" value="Rhodopsin 7-helix transmembrane proteins"/>
    <property type="match status" value="1"/>
</dbReference>
<accession>A0A137PFD4</accession>
<dbReference type="EMBL" id="KQ964432">
    <property type="protein sequence ID" value="KXN73716.1"/>
    <property type="molecule type" value="Genomic_DNA"/>
</dbReference>
<feature type="transmembrane region" description="Helical" evidence="1">
    <location>
        <begin position="116"/>
        <end position="136"/>
    </location>
</feature>
<dbReference type="Proteomes" id="UP000070444">
    <property type="component" value="Unassembled WGS sequence"/>
</dbReference>
<sequence>MSLPVILNQAINPIGMACATAVLLSIIVLAAINKHLANRMTVRLIAIIAFTDLLSHAGEFIAVTNGGLVIGSTSCSVVNGFRLFARTFYCFTNIAICLHLYRAIVLLKKPTWKFEVCCLVLTLGMVLVVFIIYWSLGALRGQVGKNCNPGVDSKTYHMAFLMIQAFINLITTLICIVSTVICRYYLANWINKYSSNHSDPGQSQDQDEFKKARKKMATRSFLYPLSTCITLPFEAIFLIFNACGIMVIELAALMATTTGLAGVLTAVAFSLDPAAHKAFASAYSQLFIQKKGHQSINDSASESTTIIPLEHKLN</sequence>
<name>A0A137PFD4_CONC2</name>
<feature type="transmembrane region" description="Helical" evidence="1">
    <location>
        <begin position="83"/>
        <end position="104"/>
    </location>
</feature>
<feature type="transmembrane region" description="Helical" evidence="1">
    <location>
        <begin position="221"/>
        <end position="240"/>
    </location>
</feature>
<evidence type="ECO:0008006" key="4">
    <source>
        <dbReference type="Google" id="ProtNLM"/>
    </source>
</evidence>
<keyword evidence="1" id="KW-0812">Transmembrane</keyword>
<dbReference type="OrthoDB" id="2282627at2759"/>
<feature type="transmembrane region" description="Helical" evidence="1">
    <location>
        <begin position="156"/>
        <end position="186"/>
    </location>
</feature>
<dbReference type="SUPFAM" id="SSF81321">
    <property type="entry name" value="Family A G protein-coupled receptor-like"/>
    <property type="match status" value="1"/>
</dbReference>
<keyword evidence="1" id="KW-1133">Transmembrane helix</keyword>
<dbReference type="AlphaFoldDB" id="A0A137PFD4"/>
<evidence type="ECO:0000313" key="2">
    <source>
        <dbReference type="EMBL" id="KXN73716.1"/>
    </source>
</evidence>
<evidence type="ECO:0000313" key="3">
    <source>
        <dbReference type="Proteomes" id="UP000070444"/>
    </source>
</evidence>
<evidence type="ECO:0000256" key="1">
    <source>
        <dbReference type="SAM" id="Phobius"/>
    </source>
</evidence>
<feature type="transmembrane region" description="Helical" evidence="1">
    <location>
        <begin position="246"/>
        <end position="271"/>
    </location>
</feature>
<feature type="transmembrane region" description="Helical" evidence="1">
    <location>
        <begin position="12"/>
        <end position="32"/>
    </location>
</feature>
<proteinExistence type="predicted"/>
<keyword evidence="3" id="KW-1185">Reference proteome</keyword>
<protein>
    <recommendedName>
        <fullName evidence="4">G-protein coupled receptors family 1 profile domain-containing protein</fullName>
    </recommendedName>
</protein>
<feature type="transmembrane region" description="Helical" evidence="1">
    <location>
        <begin position="44"/>
        <end position="63"/>
    </location>
</feature>
<gene>
    <name evidence="2" type="ORF">CONCODRAFT_3276</name>
</gene>
<reference evidence="2 3" key="1">
    <citation type="journal article" date="2015" name="Genome Biol. Evol.">
        <title>Phylogenomic analyses indicate that early fungi evolved digesting cell walls of algal ancestors of land plants.</title>
        <authorList>
            <person name="Chang Y."/>
            <person name="Wang S."/>
            <person name="Sekimoto S."/>
            <person name="Aerts A.L."/>
            <person name="Choi C."/>
            <person name="Clum A."/>
            <person name="LaButti K.M."/>
            <person name="Lindquist E.A."/>
            <person name="Yee Ngan C."/>
            <person name="Ohm R.A."/>
            <person name="Salamov A.A."/>
            <person name="Grigoriev I.V."/>
            <person name="Spatafora J.W."/>
            <person name="Berbee M.L."/>
        </authorList>
    </citation>
    <scope>NUCLEOTIDE SEQUENCE [LARGE SCALE GENOMIC DNA]</scope>
    <source>
        <strain evidence="2 3">NRRL 28638</strain>
    </source>
</reference>
<organism evidence="2 3">
    <name type="scientific">Conidiobolus coronatus (strain ATCC 28846 / CBS 209.66 / NRRL 28638)</name>
    <name type="common">Delacroixia coronata</name>
    <dbReference type="NCBI Taxonomy" id="796925"/>
    <lineage>
        <taxon>Eukaryota</taxon>
        <taxon>Fungi</taxon>
        <taxon>Fungi incertae sedis</taxon>
        <taxon>Zoopagomycota</taxon>
        <taxon>Entomophthoromycotina</taxon>
        <taxon>Entomophthoromycetes</taxon>
        <taxon>Entomophthorales</taxon>
        <taxon>Ancylistaceae</taxon>
        <taxon>Conidiobolus</taxon>
    </lineage>
</organism>
<keyword evidence="1" id="KW-0472">Membrane</keyword>